<protein>
    <recommendedName>
        <fullName evidence="5">Hydroxyproline-rich glycoprotein family protein</fullName>
    </recommendedName>
</protein>
<feature type="region of interest" description="Disordered" evidence="1">
    <location>
        <begin position="173"/>
        <end position="436"/>
    </location>
</feature>
<feature type="compositionally biased region" description="Polar residues" evidence="1">
    <location>
        <begin position="382"/>
        <end position="392"/>
    </location>
</feature>
<feature type="region of interest" description="Disordered" evidence="1">
    <location>
        <begin position="458"/>
        <end position="501"/>
    </location>
</feature>
<feature type="compositionally biased region" description="Basic and acidic residues" evidence="1">
    <location>
        <begin position="187"/>
        <end position="206"/>
    </location>
</feature>
<feature type="compositionally biased region" description="Pro residues" evidence="1">
    <location>
        <begin position="271"/>
        <end position="288"/>
    </location>
</feature>
<dbReference type="EMBL" id="CAWUPB010001197">
    <property type="protein sequence ID" value="CAK7356896.1"/>
    <property type="molecule type" value="Genomic_DNA"/>
</dbReference>
<feature type="compositionally biased region" description="Pro residues" evidence="1">
    <location>
        <begin position="364"/>
        <end position="376"/>
    </location>
</feature>
<dbReference type="Proteomes" id="UP001314170">
    <property type="component" value="Unassembled WGS sequence"/>
</dbReference>
<keyword evidence="2" id="KW-0472">Membrane</keyword>
<dbReference type="PANTHER" id="PTHR33098:SF36">
    <property type="entry name" value="HYDROXYPROLINE-RICH GLYCOPROTEIN FAMILY PROTEIN"/>
    <property type="match status" value="1"/>
</dbReference>
<feature type="compositionally biased region" description="Pro residues" evidence="1">
    <location>
        <begin position="222"/>
        <end position="236"/>
    </location>
</feature>
<keyword evidence="2" id="KW-0812">Transmembrane</keyword>
<evidence type="ECO:0000313" key="4">
    <source>
        <dbReference type="Proteomes" id="UP001314170"/>
    </source>
</evidence>
<feature type="transmembrane region" description="Helical" evidence="2">
    <location>
        <begin position="28"/>
        <end position="51"/>
    </location>
</feature>
<dbReference type="AlphaFoldDB" id="A0AAV1SVW8"/>
<feature type="compositionally biased region" description="Polar residues" evidence="1">
    <location>
        <begin position="407"/>
        <end position="425"/>
    </location>
</feature>
<feature type="compositionally biased region" description="Low complexity" evidence="1">
    <location>
        <begin position="482"/>
        <end position="497"/>
    </location>
</feature>
<dbReference type="PANTHER" id="PTHR33098">
    <property type="entry name" value="COTTON FIBER (DUF761)"/>
    <property type="match status" value="1"/>
</dbReference>
<feature type="compositionally biased region" description="Basic residues" evidence="1">
    <location>
        <begin position="304"/>
        <end position="313"/>
    </location>
</feature>
<feature type="compositionally biased region" description="Pro residues" evidence="1">
    <location>
        <begin position="337"/>
        <end position="347"/>
    </location>
</feature>
<proteinExistence type="predicted"/>
<name>A0AAV1SVW8_9ROSI</name>
<accession>A0AAV1SVW8</accession>
<sequence>MEAEEEMPLFWLQATDRPRRIRRQASSVCLNSGVFLIVLLVLAFTFVFVIVPSVGSFTSHVLRPHSIKKSWDSLNFFLVLFAIVCGFLSRNNSSSDNETKSYYEDQSLANVQKSQPSTPSRRWFEYQDRTVSYNTLNRLRSSSSYPDLRQESLERWRFYDDTHLNNYRFSTSNDQIHHDHHHPQQHPQDEETKKQEEEDVGVKDIDVDTFVTNQKEVSYRSSPPPSPPLPPSPPPSKLVRRKVKRTYQDLGYHEKRTDHDQEKKFENLYNIPPPSPLPPPPPPTPPPMFSKNDKRRGKDFLISLRRKKKKQRQKSVENLESLFNPEPSTTTSTLHLIPPPPPPPPPHFFQTLFSKKGKTKKLHPVPPPPPPPPPPVTRVSKVVSQKVTSRTKAQVAAVTSHKPPKTVKTSSFNSVEENNVASGNASPLIPIPPPPPPPPFKMPAWKFVLDGDYVRVESFDSSRSGSPDLDGIEDATSDKDQSSPMAAAGGSDSAAMPLFCPSPDVNTKADNFIARFRAGLNLEKVNSVRGRSNLGPEASTS</sequence>
<dbReference type="InterPro" id="IPR008480">
    <property type="entry name" value="DUF761_pln"/>
</dbReference>
<feature type="compositionally biased region" description="Basic and acidic residues" evidence="1">
    <location>
        <begin position="251"/>
        <end position="266"/>
    </location>
</feature>
<comment type="caution">
    <text evidence="3">The sequence shown here is derived from an EMBL/GenBank/DDBJ whole genome shotgun (WGS) entry which is preliminary data.</text>
</comment>
<evidence type="ECO:0008006" key="5">
    <source>
        <dbReference type="Google" id="ProtNLM"/>
    </source>
</evidence>
<dbReference type="Pfam" id="PF05553">
    <property type="entry name" value="DUF761"/>
    <property type="match status" value="1"/>
</dbReference>
<keyword evidence="2" id="KW-1133">Transmembrane helix</keyword>
<gene>
    <name evidence="3" type="ORF">DCAF_LOCUS27177</name>
</gene>
<reference evidence="3 4" key="1">
    <citation type="submission" date="2024-01" db="EMBL/GenBank/DDBJ databases">
        <authorList>
            <person name="Waweru B."/>
        </authorList>
    </citation>
    <scope>NUCLEOTIDE SEQUENCE [LARGE SCALE GENOMIC DNA]</scope>
</reference>
<feature type="compositionally biased region" description="Polar residues" evidence="1">
    <location>
        <begin position="210"/>
        <end position="220"/>
    </location>
</feature>
<evidence type="ECO:0000256" key="1">
    <source>
        <dbReference type="SAM" id="MobiDB-lite"/>
    </source>
</evidence>
<evidence type="ECO:0000313" key="3">
    <source>
        <dbReference type="EMBL" id="CAK7356896.1"/>
    </source>
</evidence>
<keyword evidence="4" id="KW-1185">Reference proteome</keyword>
<organism evidence="3 4">
    <name type="scientific">Dovyalis caffra</name>
    <dbReference type="NCBI Taxonomy" id="77055"/>
    <lineage>
        <taxon>Eukaryota</taxon>
        <taxon>Viridiplantae</taxon>
        <taxon>Streptophyta</taxon>
        <taxon>Embryophyta</taxon>
        <taxon>Tracheophyta</taxon>
        <taxon>Spermatophyta</taxon>
        <taxon>Magnoliopsida</taxon>
        <taxon>eudicotyledons</taxon>
        <taxon>Gunneridae</taxon>
        <taxon>Pentapetalae</taxon>
        <taxon>rosids</taxon>
        <taxon>fabids</taxon>
        <taxon>Malpighiales</taxon>
        <taxon>Salicaceae</taxon>
        <taxon>Flacourtieae</taxon>
        <taxon>Dovyalis</taxon>
    </lineage>
</organism>
<evidence type="ECO:0000256" key="2">
    <source>
        <dbReference type="SAM" id="Phobius"/>
    </source>
</evidence>